<protein>
    <submittedName>
        <fullName evidence="1">Uncharacterized protein</fullName>
    </submittedName>
</protein>
<evidence type="ECO:0000313" key="2">
    <source>
        <dbReference type="Proteomes" id="UP000499080"/>
    </source>
</evidence>
<dbReference type="Proteomes" id="UP000499080">
    <property type="component" value="Unassembled WGS sequence"/>
</dbReference>
<accession>A0A4Y2LTF2</accession>
<comment type="caution">
    <text evidence="1">The sequence shown here is derived from an EMBL/GenBank/DDBJ whole genome shotgun (WGS) entry which is preliminary data.</text>
</comment>
<proteinExistence type="predicted"/>
<name>A0A4Y2LTF2_ARAVE</name>
<dbReference type="AlphaFoldDB" id="A0A4Y2LTF2"/>
<reference evidence="1 2" key="1">
    <citation type="journal article" date="2019" name="Sci. Rep.">
        <title>Orb-weaving spider Araneus ventricosus genome elucidates the spidroin gene catalogue.</title>
        <authorList>
            <person name="Kono N."/>
            <person name="Nakamura H."/>
            <person name="Ohtoshi R."/>
            <person name="Moran D.A.P."/>
            <person name="Shinohara A."/>
            <person name="Yoshida Y."/>
            <person name="Fujiwara M."/>
            <person name="Mori M."/>
            <person name="Tomita M."/>
            <person name="Arakawa K."/>
        </authorList>
    </citation>
    <scope>NUCLEOTIDE SEQUENCE [LARGE SCALE GENOMIC DNA]</scope>
</reference>
<sequence>MAFSRIFKSIPFPNTDIEKRVAFSGIIYLSPSRQSGRQGEGSRNVRCPSLHTYPCKTPSPTIKRHYIFATVCKFFINNDMKPLDFKSGRKQETDKEKDENVILRVQSEYEDFDSFQQEMEAAEIEEIIYL</sequence>
<keyword evidence="2" id="KW-1185">Reference proteome</keyword>
<gene>
    <name evidence="1" type="ORF">AVEN_163677_1</name>
</gene>
<dbReference type="EMBL" id="BGPR01006330">
    <property type="protein sequence ID" value="GBN18038.1"/>
    <property type="molecule type" value="Genomic_DNA"/>
</dbReference>
<evidence type="ECO:0000313" key="1">
    <source>
        <dbReference type="EMBL" id="GBN18038.1"/>
    </source>
</evidence>
<organism evidence="1 2">
    <name type="scientific">Araneus ventricosus</name>
    <name type="common">Orbweaver spider</name>
    <name type="synonym">Epeira ventricosa</name>
    <dbReference type="NCBI Taxonomy" id="182803"/>
    <lineage>
        <taxon>Eukaryota</taxon>
        <taxon>Metazoa</taxon>
        <taxon>Ecdysozoa</taxon>
        <taxon>Arthropoda</taxon>
        <taxon>Chelicerata</taxon>
        <taxon>Arachnida</taxon>
        <taxon>Araneae</taxon>
        <taxon>Araneomorphae</taxon>
        <taxon>Entelegynae</taxon>
        <taxon>Araneoidea</taxon>
        <taxon>Araneidae</taxon>
        <taxon>Araneus</taxon>
    </lineage>
</organism>